<dbReference type="Gene3D" id="3.40.1580.10">
    <property type="entry name" value="SMI1/KNR4-like"/>
    <property type="match status" value="1"/>
</dbReference>
<reference evidence="1 3" key="1">
    <citation type="submission" date="2019-07" db="EMBL/GenBank/DDBJ databases">
        <authorList>
            <person name="Qu J.-H."/>
        </authorList>
    </citation>
    <scope>NUCLEOTIDE SEQUENCE [LARGE SCALE GENOMIC DNA]</scope>
    <source>
        <strain evidence="1 3">MDT1-10-3</strain>
    </source>
</reference>
<evidence type="ECO:0000313" key="2">
    <source>
        <dbReference type="EMBL" id="MFA1771658.1"/>
    </source>
</evidence>
<keyword evidence="4" id="KW-1185">Reference proteome</keyword>
<name>A0A5M8QAM3_9BACT</name>
<dbReference type="AlphaFoldDB" id="A0A5M8QAM3"/>
<evidence type="ECO:0000313" key="3">
    <source>
        <dbReference type="Proteomes" id="UP000323866"/>
    </source>
</evidence>
<dbReference type="Proteomes" id="UP001570846">
    <property type="component" value="Unassembled WGS sequence"/>
</dbReference>
<dbReference type="SUPFAM" id="SSF160631">
    <property type="entry name" value="SMI1/KNR4-like"/>
    <property type="match status" value="1"/>
</dbReference>
<reference evidence="2 4" key="3">
    <citation type="submission" date="2024-08" db="EMBL/GenBank/DDBJ databases">
        <authorList>
            <person name="Wei W."/>
        </authorList>
    </citation>
    <scope>NUCLEOTIDE SEQUENCE [LARGE SCALE GENOMIC DNA]</scope>
    <source>
        <strain evidence="2 4">XU2</strain>
    </source>
</reference>
<evidence type="ECO:0008006" key="5">
    <source>
        <dbReference type="Google" id="ProtNLM"/>
    </source>
</evidence>
<sequence>MNFSFKELEATLGFQLPADYAGFLRTFHGFEGQIVKEHVVLWDLGEPESANLGYAIQKNIPGSLGIG</sequence>
<evidence type="ECO:0000313" key="4">
    <source>
        <dbReference type="Proteomes" id="UP001570846"/>
    </source>
</evidence>
<accession>A0A5M8QAM3</accession>
<reference evidence="1 3" key="2">
    <citation type="submission" date="2019-09" db="EMBL/GenBank/DDBJ databases">
        <title>A bacterium isolated from glacier soil.</title>
        <authorList>
            <person name="Liu Q."/>
        </authorList>
    </citation>
    <scope>NUCLEOTIDE SEQUENCE [LARGE SCALE GENOMIC DNA]</scope>
    <source>
        <strain evidence="1 3">MDT1-10-3</strain>
    </source>
</reference>
<dbReference type="EMBL" id="VKKZ01000023">
    <property type="protein sequence ID" value="KAA6431866.1"/>
    <property type="molecule type" value="Genomic_DNA"/>
</dbReference>
<proteinExistence type="predicted"/>
<protein>
    <recommendedName>
        <fullName evidence="5">SMI1/KNR4 family protein</fullName>
    </recommendedName>
</protein>
<gene>
    <name evidence="2" type="ORF">ACD591_10175</name>
    <name evidence="1" type="ORF">FOE74_17300</name>
</gene>
<dbReference type="InterPro" id="IPR037883">
    <property type="entry name" value="Knr4/Smi1-like_sf"/>
</dbReference>
<dbReference type="EMBL" id="JBGOGF010000005">
    <property type="protein sequence ID" value="MFA1771658.1"/>
    <property type="molecule type" value="Genomic_DNA"/>
</dbReference>
<dbReference type="OrthoDB" id="893746at2"/>
<comment type="caution">
    <text evidence="1">The sequence shown here is derived from an EMBL/GenBank/DDBJ whole genome shotgun (WGS) entry which is preliminary data.</text>
</comment>
<organism evidence="1 3">
    <name type="scientific">Rufibacter glacialis</name>
    <dbReference type="NCBI Taxonomy" id="1259555"/>
    <lineage>
        <taxon>Bacteria</taxon>
        <taxon>Pseudomonadati</taxon>
        <taxon>Bacteroidota</taxon>
        <taxon>Cytophagia</taxon>
        <taxon>Cytophagales</taxon>
        <taxon>Hymenobacteraceae</taxon>
        <taxon>Rufibacter</taxon>
    </lineage>
</organism>
<dbReference type="Proteomes" id="UP000323866">
    <property type="component" value="Unassembled WGS sequence"/>
</dbReference>
<evidence type="ECO:0000313" key="1">
    <source>
        <dbReference type="EMBL" id="KAA6431866.1"/>
    </source>
</evidence>
<dbReference type="RefSeq" id="WP_149099885.1">
    <property type="nucleotide sequence ID" value="NZ_BMMG01000006.1"/>
</dbReference>